<sequence length="162" mass="17929">MEKNPYSAQLAGQSPDPILATTAARLNTLACSLTPEQLEAPHAPGKWSPREILAHLADCELAFSFRLRQILAAPTETPNTIQPFDQTAWSTRYAAYDTPSALALFTAARAWNLNLLTTITPEDRTRPAHHPERGDITFQNVLETIAGHDINHLQQLEALIRP</sequence>
<protein>
    <recommendedName>
        <fullName evidence="1">DinB-like domain-containing protein</fullName>
    </recommendedName>
</protein>
<dbReference type="InterPro" id="IPR034660">
    <property type="entry name" value="DinB/YfiT-like"/>
</dbReference>
<comment type="caution">
    <text evidence="2">The sequence shown here is derived from an EMBL/GenBank/DDBJ whole genome shotgun (WGS) entry which is preliminary data.</text>
</comment>
<dbReference type="Proteomes" id="UP000289437">
    <property type="component" value="Unassembled WGS sequence"/>
</dbReference>
<evidence type="ECO:0000313" key="2">
    <source>
        <dbReference type="EMBL" id="RXH54255.1"/>
    </source>
</evidence>
<reference evidence="3" key="2">
    <citation type="submission" date="2019-02" db="EMBL/GenBank/DDBJ databases">
        <title>Granulicella sibirica sp. nov., a psychrotolerant acidobacterium isolated from an organic soil layer in forested tundra, West Siberia.</title>
        <authorList>
            <person name="Oshkin I.Y."/>
            <person name="Kulichevskaya I.S."/>
            <person name="Rijpstra W.I.C."/>
            <person name="Sinninghe Damste J.S."/>
            <person name="Rakitin A.L."/>
            <person name="Ravin N.V."/>
            <person name="Dedysh S.N."/>
        </authorList>
    </citation>
    <scope>NUCLEOTIDE SEQUENCE [LARGE SCALE GENOMIC DNA]</scope>
    <source>
        <strain evidence="3">AF10</strain>
    </source>
</reference>
<dbReference type="AlphaFoldDB" id="A0A4Q0STG1"/>
<dbReference type="EMBL" id="RDSM01000004">
    <property type="protein sequence ID" value="RXH54255.1"/>
    <property type="molecule type" value="Genomic_DNA"/>
</dbReference>
<keyword evidence="3" id="KW-1185">Reference proteome</keyword>
<gene>
    <name evidence="2" type="ORF">GRAN_4551</name>
</gene>
<dbReference type="InterPro" id="IPR024775">
    <property type="entry name" value="DinB-like"/>
</dbReference>
<reference evidence="2 3" key="1">
    <citation type="submission" date="2018-11" db="EMBL/GenBank/DDBJ databases">
        <authorList>
            <person name="Mardanov A.V."/>
            <person name="Ravin N.V."/>
            <person name="Dedysh S.N."/>
        </authorList>
    </citation>
    <scope>NUCLEOTIDE SEQUENCE [LARGE SCALE GENOMIC DNA]</scope>
    <source>
        <strain evidence="2 3">AF10</strain>
    </source>
</reference>
<dbReference type="RefSeq" id="WP_128915170.1">
    <property type="nucleotide sequence ID" value="NZ_RDSM01000004.1"/>
</dbReference>
<name>A0A4Q0STG1_9BACT</name>
<dbReference type="Gene3D" id="1.20.120.450">
    <property type="entry name" value="dinb family like domain"/>
    <property type="match status" value="1"/>
</dbReference>
<dbReference type="SUPFAM" id="SSF109854">
    <property type="entry name" value="DinB/YfiT-like putative metalloenzymes"/>
    <property type="match status" value="1"/>
</dbReference>
<dbReference type="Pfam" id="PF12867">
    <property type="entry name" value="DinB_2"/>
    <property type="match status" value="1"/>
</dbReference>
<feature type="domain" description="DinB-like" evidence="1">
    <location>
        <begin position="19"/>
        <end position="156"/>
    </location>
</feature>
<organism evidence="2 3">
    <name type="scientific">Granulicella sibirica</name>
    <dbReference type="NCBI Taxonomy" id="2479048"/>
    <lineage>
        <taxon>Bacteria</taxon>
        <taxon>Pseudomonadati</taxon>
        <taxon>Acidobacteriota</taxon>
        <taxon>Terriglobia</taxon>
        <taxon>Terriglobales</taxon>
        <taxon>Acidobacteriaceae</taxon>
        <taxon>Granulicella</taxon>
    </lineage>
</organism>
<accession>A0A4Q0STG1</accession>
<evidence type="ECO:0000259" key="1">
    <source>
        <dbReference type="Pfam" id="PF12867"/>
    </source>
</evidence>
<evidence type="ECO:0000313" key="3">
    <source>
        <dbReference type="Proteomes" id="UP000289437"/>
    </source>
</evidence>
<proteinExistence type="predicted"/>
<dbReference type="OrthoDB" id="9793216at2"/>